<keyword evidence="2" id="KW-1185">Reference proteome</keyword>
<proteinExistence type="predicted"/>
<name>A0ACA9P6V9_9GLOM</name>
<feature type="non-terminal residue" evidence="1">
    <location>
        <position position="70"/>
    </location>
</feature>
<dbReference type="Proteomes" id="UP000789525">
    <property type="component" value="Unassembled WGS sequence"/>
</dbReference>
<protein>
    <submittedName>
        <fullName evidence="1">2474_t:CDS:1</fullName>
    </submittedName>
</protein>
<dbReference type="EMBL" id="CAJVPT010029167">
    <property type="protein sequence ID" value="CAG8689441.1"/>
    <property type="molecule type" value="Genomic_DNA"/>
</dbReference>
<accession>A0ACA9P6V9</accession>
<gene>
    <name evidence="1" type="ORF">ACOLOM_LOCUS9752</name>
</gene>
<organism evidence="1 2">
    <name type="scientific">Acaulospora colombiana</name>
    <dbReference type="NCBI Taxonomy" id="27376"/>
    <lineage>
        <taxon>Eukaryota</taxon>
        <taxon>Fungi</taxon>
        <taxon>Fungi incertae sedis</taxon>
        <taxon>Mucoromycota</taxon>
        <taxon>Glomeromycotina</taxon>
        <taxon>Glomeromycetes</taxon>
        <taxon>Diversisporales</taxon>
        <taxon>Acaulosporaceae</taxon>
        <taxon>Acaulospora</taxon>
    </lineage>
</organism>
<sequence>MDNSQQQHNTSPHSQQQSLQQSLQQNQQVESANFADPVVKAEHAGDASIAAKETDTKKKRAGPKRRKVTH</sequence>
<evidence type="ECO:0000313" key="1">
    <source>
        <dbReference type="EMBL" id="CAG8689441.1"/>
    </source>
</evidence>
<comment type="caution">
    <text evidence="1">The sequence shown here is derived from an EMBL/GenBank/DDBJ whole genome shotgun (WGS) entry which is preliminary data.</text>
</comment>
<evidence type="ECO:0000313" key="2">
    <source>
        <dbReference type="Proteomes" id="UP000789525"/>
    </source>
</evidence>
<reference evidence="1" key="1">
    <citation type="submission" date="2021-06" db="EMBL/GenBank/DDBJ databases">
        <authorList>
            <person name="Kallberg Y."/>
            <person name="Tangrot J."/>
            <person name="Rosling A."/>
        </authorList>
    </citation>
    <scope>NUCLEOTIDE SEQUENCE</scope>
    <source>
        <strain evidence="1">CL356</strain>
    </source>
</reference>